<keyword evidence="1" id="KW-0378">Hydrolase</keyword>
<feature type="compositionally biased region" description="Basic residues" evidence="2">
    <location>
        <begin position="110"/>
        <end position="122"/>
    </location>
</feature>
<dbReference type="InterPro" id="IPR038718">
    <property type="entry name" value="SNF2-like_sf"/>
</dbReference>
<dbReference type="EMBL" id="JBBJCI010000257">
    <property type="protein sequence ID" value="KAK7236792.1"/>
    <property type="molecule type" value="Genomic_DNA"/>
</dbReference>
<feature type="domain" description="Helicase C-terminal" evidence="4">
    <location>
        <begin position="630"/>
        <end position="786"/>
    </location>
</feature>
<keyword evidence="5" id="KW-0067">ATP-binding</keyword>
<dbReference type="Pfam" id="PF00271">
    <property type="entry name" value="Helicase_C"/>
    <property type="match status" value="1"/>
</dbReference>
<dbReference type="SUPFAM" id="SSF52540">
    <property type="entry name" value="P-loop containing nucleoside triphosphate hydrolases"/>
    <property type="match status" value="2"/>
</dbReference>
<dbReference type="PANTHER" id="PTHR45629:SF7">
    <property type="entry name" value="DNA EXCISION REPAIR PROTEIN ERCC-6-RELATED"/>
    <property type="match status" value="1"/>
</dbReference>
<evidence type="ECO:0000259" key="4">
    <source>
        <dbReference type="PROSITE" id="PS51194"/>
    </source>
</evidence>
<evidence type="ECO:0000313" key="6">
    <source>
        <dbReference type="Proteomes" id="UP001363151"/>
    </source>
</evidence>
<protein>
    <submittedName>
        <fullName evidence="5">ATP-dependent helicase</fullName>
    </submittedName>
</protein>
<dbReference type="InterPro" id="IPR014001">
    <property type="entry name" value="Helicase_ATP-bd"/>
</dbReference>
<dbReference type="SMART" id="SM00487">
    <property type="entry name" value="DEXDc"/>
    <property type="match status" value="1"/>
</dbReference>
<feature type="domain" description="Helicase ATP-binding" evidence="3">
    <location>
        <begin position="224"/>
        <end position="413"/>
    </location>
</feature>
<dbReference type="InterPro" id="IPR050496">
    <property type="entry name" value="SNF2_RAD54_helicase_repair"/>
</dbReference>
<dbReference type="SMART" id="SM00490">
    <property type="entry name" value="HELICc"/>
    <property type="match status" value="1"/>
</dbReference>
<dbReference type="CDD" id="cd18793">
    <property type="entry name" value="SF2_C_SNF"/>
    <property type="match status" value="1"/>
</dbReference>
<keyword evidence="5" id="KW-0347">Helicase</keyword>
<reference evidence="5 6" key="1">
    <citation type="submission" date="2024-03" db="EMBL/GenBank/DDBJ databases">
        <title>Aureococcus anophagefferens CCMP1851 and Kratosvirus quantuckense: Draft genome of a second virus-susceptible host strain in the model system.</title>
        <authorList>
            <person name="Chase E."/>
            <person name="Truchon A.R."/>
            <person name="Schepens W."/>
            <person name="Wilhelm S.W."/>
        </authorList>
    </citation>
    <scope>NUCLEOTIDE SEQUENCE [LARGE SCALE GENOMIC DNA]</scope>
    <source>
        <strain evidence="5 6">CCMP1851</strain>
    </source>
</reference>
<feature type="region of interest" description="Disordered" evidence="2">
    <location>
        <begin position="16"/>
        <end position="35"/>
    </location>
</feature>
<evidence type="ECO:0000256" key="2">
    <source>
        <dbReference type="SAM" id="MobiDB-lite"/>
    </source>
</evidence>
<name>A0ABR1FRV8_AURAN</name>
<sequence>MNVALRLEAAGVQRFDGRPSPAKAWLDDTSSDDDFPRAVASAKALAASSDDSESDSYAFAKAPKKPAAKRRRVEKRAPSSSDESDDGAPAPAPGGDGDDWLDMDYNPWSKKPKKKKSTKKRAVTVSSDGAAPPRKPAAKRRSMADVTAAALSSDDAGDGSDGSDGFPHFDDPRRPARREHHLDESPSDVWLEPAANSDGGRLLVPSSISRYLFSYQKEGVAWLWKQFTSGMGGILADDMGLGKTAQSIAFLAAVLRCSGSRRADGRAATERLKAGRRSAAPTLEGHRAALVIVPSSVLDNWLREVKMWTKLNVAAIRKGSEKDETLRRARTGAADVVVASYGMCEGLDLSQGPATWEVVVIDEVHSYKNPKSNRYAQVLPIRRRCKVLFGLTGTPLQNNLDELHTLLGLCSSAKLGSAGAFKAKYKAIERGQVQHADRETRVAGTVLSTELKALTSAYILRRTKDEVLTEQLKAGKDEKVVMCMLTPVQKELYAAVVALPDVEALRRAKEPCDCGREGEERGKCCHRPVNMPLDRCFFASEAHNGAGPCEKCPGCYTFAVMNKLTKVCNHPALLQLDAKDEAKVDKCGAARRFARLAYGDPSKFEGKALFRSQGLLDLHRSVNDCGKMQTLKALLESFDRERDAKVLVFSLSTQVLDVLEAFVRTQYTYLRLDGGTPVKERQKLVDQFNDPRGDVFVALISTRAGGTGLNLQAANKVVVFDVNWNPTLDAQAQDRAYRLGQKRQVDIFRLVSKGTIEEMTFMRQLYKKAITRSALEKGGKETNKYDKAKFTAVQNEHNGELFGVENLLKYSEDSFFDELDKADGEEHYDAGAVASALVAKAKSGDGGVKTLLGVPEEEDGARGRASAAARGDGWATAPPRRARARAAEANARAAEAGERRPGDAVGAPAAPARADDSDDDWA</sequence>
<dbReference type="InterPro" id="IPR000330">
    <property type="entry name" value="SNF2_N"/>
</dbReference>
<feature type="compositionally biased region" description="Low complexity" evidence="2">
    <location>
        <begin position="903"/>
        <end position="912"/>
    </location>
</feature>
<feature type="compositionally biased region" description="Low complexity" evidence="2">
    <location>
        <begin position="45"/>
        <end position="61"/>
    </location>
</feature>
<evidence type="ECO:0000256" key="1">
    <source>
        <dbReference type="ARBA" id="ARBA00022801"/>
    </source>
</evidence>
<comment type="caution">
    <text evidence="5">The sequence shown here is derived from an EMBL/GenBank/DDBJ whole genome shotgun (WGS) entry which is preliminary data.</text>
</comment>
<organism evidence="5 6">
    <name type="scientific">Aureococcus anophagefferens</name>
    <name type="common">Harmful bloom alga</name>
    <dbReference type="NCBI Taxonomy" id="44056"/>
    <lineage>
        <taxon>Eukaryota</taxon>
        <taxon>Sar</taxon>
        <taxon>Stramenopiles</taxon>
        <taxon>Ochrophyta</taxon>
        <taxon>Pelagophyceae</taxon>
        <taxon>Pelagomonadales</taxon>
        <taxon>Pelagomonadaceae</taxon>
        <taxon>Aureococcus</taxon>
    </lineage>
</organism>
<accession>A0ABR1FRV8</accession>
<feature type="compositionally biased region" description="Basic and acidic residues" evidence="2">
    <location>
        <begin position="167"/>
        <end position="184"/>
    </location>
</feature>
<feature type="region of interest" description="Disordered" evidence="2">
    <location>
        <begin position="45"/>
        <end position="196"/>
    </location>
</feature>
<dbReference type="Gene3D" id="3.40.50.300">
    <property type="entry name" value="P-loop containing nucleotide triphosphate hydrolases"/>
    <property type="match status" value="1"/>
</dbReference>
<dbReference type="Pfam" id="PF00176">
    <property type="entry name" value="SNF2-rel_dom"/>
    <property type="match status" value="1"/>
</dbReference>
<evidence type="ECO:0000313" key="5">
    <source>
        <dbReference type="EMBL" id="KAK7236792.1"/>
    </source>
</evidence>
<feature type="region of interest" description="Disordered" evidence="2">
    <location>
        <begin position="851"/>
        <end position="922"/>
    </location>
</feature>
<dbReference type="Proteomes" id="UP001363151">
    <property type="component" value="Unassembled WGS sequence"/>
</dbReference>
<dbReference type="InterPro" id="IPR001650">
    <property type="entry name" value="Helicase_C-like"/>
</dbReference>
<proteinExistence type="predicted"/>
<dbReference type="PROSITE" id="PS51194">
    <property type="entry name" value="HELICASE_CTER"/>
    <property type="match status" value="1"/>
</dbReference>
<gene>
    <name evidence="5" type="ORF">SO694_000930110</name>
</gene>
<dbReference type="InterPro" id="IPR049730">
    <property type="entry name" value="SNF2/RAD54-like_C"/>
</dbReference>
<feature type="compositionally biased region" description="Basic residues" evidence="2">
    <location>
        <begin position="62"/>
        <end position="74"/>
    </location>
</feature>
<keyword evidence="5" id="KW-0547">Nucleotide-binding</keyword>
<feature type="compositionally biased region" description="Low complexity" evidence="2">
    <location>
        <begin position="863"/>
        <end position="879"/>
    </location>
</feature>
<evidence type="ECO:0000259" key="3">
    <source>
        <dbReference type="PROSITE" id="PS51192"/>
    </source>
</evidence>
<dbReference type="PANTHER" id="PTHR45629">
    <property type="entry name" value="SNF2/RAD54 FAMILY MEMBER"/>
    <property type="match status" value="1"/>
</dbReference>
<keyword evidence="6" id="KW-1185">Reference proteome</keyword>
<dbReference type="InterPro" id="IPR027417">
    <property type="entry name" value="P-loop_NTPase"/>
</dbReference>
<dbReference type="Gene3D" id="3.40.50.10810">
    <property type="entry name" value="Tandem AAA-ATPase domain"/>
    <property type="match status" value="1"/>
</dbReference>
<dbReference type="PROSITE" id="PS51192">
    <property type="entry name" value="HELICASE_ATP_BIND_1"/>
    <property type="match status" value="1"/>
</dbReference>
<dbReference type="GO" id="GO:0004386">
    <property type="term" value="F:helicase activity"/>
    <property type="evidence" value="ECO:0007669"/>
    <property type="project" value="UniProtKB-KW"/>
</dbReference>